<dbReference type="EMBL" id="JAHLQT010036987">
    <property type="protein sequence ID" value="KAG7157719.1"/>
    <property type="molecule type" value="Genomic_DNA"/>
</dbReference>
<feature type="domain" description="PLAT" evidence="10">
    <location>
        <begin position="747"/>
        <end position="866"/>
    </location>
</feature>
<dbReference type="InterPro" id="IPR046791">
    <property type="entry name" value="Polycystin_dom"/>
</dbReference>
<keyword evidence="4" id="KW-0677">Repeat</keyword>
<evidence type="ECO:0000256" key="6">
    <source>
        <dbReference type="ARBA" id="ARBA00023136"/>
    </source>
</evidence>
<dbReference type="Pfam" id="PF02010">
    <property type="entry name" value="REJ"/>
    <property type="match status" value="1"/>
</dbReference>
<comment type="subcellular location">
    <subcellularLocation>
        <location evidence="1">Membrane</location>
        <topology evidence="1">Multi-pass membrane protein</topology>
    </subcellularLocation>
</comment>
<comment type="caution">
    <text evidence="7">Lacks conserved residue(s) required for the propagation of feature annotation.</text>
</comment>
<name>A0A8J5JR54_HOMAM</name>
<dbReference type="GO" id="GO:0006816">
    <property type="term" value="P:calcium ion transport"/>
    <property type="evidence" value="ECO:0007669"/>
    <property type="project" value="TreeGrafter"/>
</dbReference>
<dbReference type="Pfam" id="PF08016">
    <property type="entry name" value="PKD_channel"/>
    <property type="match status" value="1"/>
</dbReference>
<keyword evidence="6 9" id="KW-0472">Membrane</keyword>
<feature type="transmembrane region" description="Helical" evidence="9">
    <location>
        <begin position="1637"/>
        <end position="1661"/>
    </location>
</feature>
<evidence type="ECO:0000256" key="7">
    <source>
        <dbReference type="PROSITE-ProRule" id="PRU00152"/>
    </source>
</evidence>
<organism evidence="11 12">
    <name type="scientific">Homarus americanus</name>
    <name type="common">American lobster</name>
    <dbReference type="NCBI Taxonomy" id="6706"/>
    <lineage>
        <taxon>Eukaryota</taxon>
        <taxon>Metazoa</taxon>
        <taxon>Ecdysozoa</taxon>
        <taxon>Arthropoda</taxon>
        <taxon>Crustacea</taxon>
        <taxon>Multicrustacea</taxon>
        <taxon>Malacostraca</taxon>
        <taxon>Eumalacostraca</taxon>
        <taxon>Eucarida</taxon>
        <taxon>Decapoda</taxon>
        <taxon>Pleocyemata</taxon>
        <taxon>Astacidea</taxon>
        <taxon>Nephropoidea</taxon>
        <taxon>Nephropidae</taxon>
        <taxon>Homarus</taxon>
    </lineage>
</organism>
<dbReference type="Pfam" id="PF01477">
    <property type="entry name" value="PLAT"/>
    <property type="match status" value="1"/>
</dbReference>
<dbReference type="InterPro" id="IPR002859">
    <property type="entry name" value="PKD/REJ-like"/>
</dbReference>
<feature type="transmembrane region" description="Helical" evidence="9">
    <location>
        <begin position="704"/>
        <end position="723"/>
    </location>
</feature>
<protein>
    <submittedName>
        <fullName evidence="11">Polycystic kidney disease 1 like 1-like</fullName>
    </submittedName>
</protein>
<feature type="region of interest" description="Disordered" evidence="8">
    <location>
        <begin position="1003"/>
        <end position="1028"/>
    </location>
</feature>
<evidence type="ECO:0000256" key="5">
    <source>
        <dbReference type="ARBA" id="ARBA00022989"/>
    </source>
</evidence>
<dbReference type="PANTHER" id="PTHR46730">
    <property type="entry name" value="POLYCYSTIN-1"/>
    <property type="match status" value="1"/>
</dbReference>
<feature type="transmembrane region" description="Helical" evidence="9">
    <location>
        <begin position="1091"/>
        <end position="1118"/>
    </location>
</feature>
<evidence type="ECO:0000313" key="11">
    <source>
        <dbReference type="EMBL" id="KAG7157719.1"/>
    </source>
</evidence>
<proteinExistence type="inferred from homology"/>
<comment type="caution">
    <text evidence="11">The sequence shown here is derived from an EMBL/GenBank/DDBJ whole genome shotgun (WGS) entry which is preliminary data.</text>
</comment>
<dbReference type="InterPro" id="IPR001024">
    <property type="entry name" value="PLAT/LH2_dom"/>
</dbReference>
<keyword evidence="3 9" id="KW-0812">Transmembrane</keyword>
<dbReference type="GO" id="GO:0005886">
    <property type="term" value="C:plasma membrane"/>
    <property type="evidence" value="ECO:0007669"/>
    <property type="project" value="TreeGrafter"/>
</dbReference>
<feature type="transmembrane region" description="Helical" evidence="9">
    <location>
        <begin position="1200"/>
        <end position="1221"/>
    </location>
</feature>
<reference evidence="11" key="1">
    <citation type="journal article" date="2021" name="Sci. Adv.">
        <title>The American lobster genome reveals insights on longevity, neural, and immune adaptations.</title>
        <authorList>
            <person name="Polinski J.M."/>
            <person name="Zimin A.V."/>
            <person name="Clark K.F."/>
            <person name="Kohn A.B."/>
            <person name="Sadowski N."/>
            <person name="Timp W."/>
            <person name="Ptitsyn A."/>
            <person name="Khanna P."/>
            <person name="Romanova D.Y."/>
            <person name="Williams P."/>
            <person name="Greenwood S.J."/>
            <person name="Moroz L.L."/>
            <person name="Walt D.R."/>
            <person name="Bodnar A.G."/>
        </authorList>
    </citation>
    <scope>NUCLEOTIDE SEQUENCE</scope>
    <source>
        <strain evidence="11">GMGI-L3</strain>
    </source>
</reference>
<evidence type="ECO:0000256" key="1">
    <source>
        <dbReference type="ARBA" id="ARBA00004141"/>
    </source>
</evidence>
<dbReference type="PROSITE" id="PS50095">
    <property type="entry name" value="PLAT"/>
    <property type="match status" value="1"/>
</dbReference>
<evidence type="ECO:0000259" key="10">
    <source>
        <dbReference type="PROSITE" id="PS50095"/>
    </source>
</evidence>
<evidence type="ECO:0000256" key="3">
    <source>
        <dbReference type="ARBA" id="ARBA00022692"/>
    </source>
</evidence>
<feature type="transmembrane region" description="Helical" evidence="9">
    <location>
        <begin position="1567"/>
        <end position="1584"/>
    </location>
</feature>
<dbReference type="SUPFAM" id="SSF49723">
    <property type="entry name" value="Lipase/lipooxygenase domain (PLAT/LH2 domain)"/>
    <property type="match status" value="1"/>
</dbReference>
<dbReference type="InterPro" id="IPR036392">
    <property type="entry name" value="PLAT/LH2_dom_sf"/>
</dbReference>
<dbReference type="Pfam" id="PF20519">
    <property type="entry name" value="Polycystin_dom"/>
    <property type="match status" value="1"/>
</dbReference>
<gene>
    <name evidence="11" type="primary">pkd1l1-L</name>
    <name evidence="11" type="ORF">Hamer_G018786</name>
</gene>
<keyword evidence="12" id="KW-1185">Reference proteome</keyword>
<evidence type="ECO:0000256" key="9">
    <source>
        <dbReference type="SAM" id="Phobius"/>
    </source>
</evidence>
<dbReference type="Proteomes" id="UP000747542">
    <property type="component" value="Unassembled WGS sequence"/>
</dbReference>
<evidence type="ECO:0000256" key="2">
    <source>
        <dbReference type="ARBA" id="ARBA00007200"/>
    </source>
</evidence>
<evidence type="ECO:0000313" key="12">
    <source>
        <dbReference type="Proteomes" id="UP000747542"/>
    </source>
</evidence>
<evidence type="ECO:0000256" key="4">
    <source>
        <dbReference type="ARBA" id="ARBA00022737"/>
    </source>
</evidence>
<dbReference type="PANTHER" id="PTHR46730:SF1">
    <property type="entry name" value="PLAT DOMAIN-CONTAINING PROTEIN"/>
    <property type="match status" value="1"/>
</dbReference>
<dbReference type="SMART" id="SM00308">
    <property type="entry name" value="LH2"/>
    <property type="match status" value="1"/>
</dbReference>
<sequence length="2010" mass="229470">DTHQDVPNFGCRSENWELCRRKPPNAYITNTLDKTIGSSGDEQIMSTRFEDNPFVTDEAQITVYLFGQLLTSTGTRAPIVVLYTDLLITDSQYILYLDTFNPLTNNTGSASQLITFSPPPTVESCRVSPLPGRNGSWFSGTCDEVKGHYYPVLLEWSYHFLWRDVKTVFYYGARTSFDFTLPSGLESNDYKVYVSVKAIDGKGVSNKYPDVIELVVYPISRTGDGILSIFQEISTLENESPSLLLQQVRSLAWELNLIVTTEVTETIIDNILAIIFYASCQESLETVTDPTYKLGLQYLKTSQNDRRDIFVEVNLLKSCARDHLAEIIGELPIRDEMEVLQVLTALQIIVDAQEYISSHTYIRVFENMHMAAKRIWFSSSPELKDEVVQEFFILSSAMLDKQREIYDWNSTSVHLINSLINLLQEVMEADTRTRFLEEEPLVMSTDYLKFHGFLSDAENINRWNRSLPFLFEPDSIPSGVHLVQSLIHLQTPYNVTQDPITSEVINVCLQLSSDFVRRVKVKIKRSQLLMAAGYDFRRPGVLTPASLSVYEFEVTAQYDSMAFHILLQFTKILNSDYPVAAELIATSEPSRVTLFIPPDTLAHGKKLLIIMDKNSYENNWARFNSSKISGADFLVSGWWSQCLVWGDNQWHAQNCTVIAEESSWDYTTCSCSSIYSVYGAQSITILDEESKMDVNELMLHETYLALYFMVFLLVVYFVFALALQTSDRHRLRRRNIWLRDNKPQHEWAYLLTIKTGTQWNAGTTAKVYAILHGTHGMSETRELQSKQTGQLFTRGALCTFILTTPEPLGDILKVQVWHDNSGGSESGWYVCETSVADLVLGARYAYPCYRWLSVQADDAKVEREITLESPTTFIQDFEHFLPQYASEHMLWTSLLTTSNTSKLYRLQRLTICLIVCLCMGTVSLSFVQEEKEYNSKSVLDTLRATREIITFPQTMSDQEDSFEEEVYNPQSQVWRNLASWAQSVEITNTDAIHPVLLQNQEGMQVTQRSRSNADNDPRAPPVESEFRRNSVDPLATTAQLTTVPNIMNDNREAASTKKCSLTIFHFLSELPMCCMTLFVQGSGMSVDYGSLWAHIIYITLCCSMFVMQPLVIVIYTLYKVCMYRWFGSRGCISSCVTVPLDQVVAIWNRYQTVLLRQNYSGKNTNMLEERQRTRDLRFAHPPSEQYLLKCREKELRREHVSSLLCSTVGHLLFLALLIIIASNSNIEESYKLNRAVYSALENGTCLDSARYEDACTSIGSNGDSCNTVENKNYMKFKHIHTKEDWWKWAYTELLALTYNTDKTYSTDCIFCDTNSIVIGMPRIRKYDIYSQECEASKVKIGNMSFADLLKVKTCFPDYIDEVPHLFSFRLDMDKEYEWDAHFLAVTYGLFGQYSYTPHKQSLSGSRFITILWLMILQGSDWLNENMTRAVVTDFTLYHPQTKLYTTVMLLAEFPSLSGAKTKTSAWSSHIERYSSDWSIVCMVAEIVLLAIAMYYLYHTTIYVYTCRFKIWKCFWGLLDVLMTVLSWSYMVCLMLRVQIAEDAMWQLRVAYFKKFVNLTGLATWDNILEALIGGMLTVHLLRCLCLMRYLPRLRRLGLILASAAKDVLCIRITWAHLPFLTKVERESSGCVSFLGYLYYLVAYVLLYQVARALYIAAFLYARKKYVDKPGLEVKWKDITSYIRGRCRSLVHKVRRKKEEMDFYMTELDLQITQVMTRLDTMAETLGLVIDRVDDLIEEDQLAVLRTCDGVEVLKMTKDSSDNEAWQLEDEVTNSTFKMELEAMLKPLQSCGQDPMKEAGSKTLISSQVTSLEARNDSHKHQYETIFDTPMETSFNLDAFTDIASCQTEIEAFTRNWNLNSACYGQLKFGTKDDGGTMAKFLKDVSAASDESVTSYGKYGKTVSKLKVSPKLHPSHESLATNQYLYNNNSSTSETAGLCPAQSRVTTRQCTLGLQSAAQGTQLVQHETPMQSPLGISSRLCRTQTQGRGKGHVDVLDIVSLESDSEDESGC</sequence>
<feature type="non-terminal residue" evidence="11">
    <location>
        <position position="2010"/>
    </location>
</feature>
<keyword evidence="5 9" id="KW-1133">Transmembrane helix</keyword>
<dbReference type="Gene3D" id="2.60.60.20">
    <property type="entry name" value="PLAT/LH2 domain"/>
    <property type="match status" value="1"/>
</dbReference>
<feature type="transmembrane region" description="Helical" evidence="9">
    <location>
        <begin position="1517"/>
        <end position="1539"/>
    </location>
</feature>
<accession>A0A8J5JR54</accession>
<comment type="similarity">
    <text evidence="2">Belongs to the polycystin family.</text>
</comment>
<feature type="transmembrane region" description="Helical" evidence="9">
    <location>
        <begin position="1477"/>
        <end position="1497"/>
    </location>
</feature>
<dbReference type="InterPro" id="IPR013122">
    <property type="entry name" value="PKD1_2_channel"/>
</dbReference>
<dbReference type="GO" id="GO:0005261">
    <property type="term" value="F:monoatomic cation channel activity"/>
    <property type="evidence" value="ECO:0007669"/>
    <property type="project" value="TreeGrafter"/>
</dbReference>
<evidence type="ECO:0000256" key="8">
    <source>
        <dbReference type="SAM" id="MobiDB-lite"/>
    </source>
</evidence>